<organism evidence="14 15">
    <name type="scientific">Akkermansia muciniphila</name>
    <dbReference type="NCBI Taxonomy" id="239935"/>
    <lineage>
        <taxon>Bacteria</taxon>
        <taxon>Pseudomonadati</taxon>
        <taxon>Verrucomicrobiota</taxon>
        <taxon>Verrucomicrobiia</taxon>
        <taxon>Verrucomicrobiales</taxon>
        <taxon>Akkermansiaceae</taxon>
        <taxon>Akkermansia</taxon>
    </lineage>
</organism>
<comment type="subcellular location">
    <subcellularLocation>
        <location evidence="1">Membrane</location>
        <topology evidence="1">Multi-pass membrane protein</topology>
    </subcellularLocation>
</comment>
<reference evidence="14 15" key="1">
    <citation type="journal article" date="2017" name="BMC Genomics">
        <title>Genome sequencing of 39 Akkermansia muciniphila isolates reveals its population structure, genomic and functional diverisity, and global distribution in mammalian gut microbiotas.</title>
        <authorList>
            <person name="Guo X."/>
            <person name="Li S."/>
            <person name="Zhang J."/>
            <person name="Wu F."/>
            <person name="Li X."/>
            <person name="Wu D."/>
            <person name="Zhang M."/>
            <person name="Ou Z."/>
            <person name="Jie Z."/>
            <person name="Yan Q."/>
            <person name="Li P."/>
            <person name="Yi J."/>
            <person name="Peng Y."/>
        </authorList>
    </citation>
    <scope>NUCLEOTIDE SEQUENCE [LARGE SCALE GENOMIC DNA]</scope>
    <source>
        <strain evidence="14 15">GP24</strain>
    </source>
</reference>
<dbReference type="Gene3D" id="1.10.287.70">
    <property type="match status" value="1"/>
</dbReference>
<dbReference type="PANTHER" id="PTHR11537:SF254">
    <property type="entry name" value="POTASSIUM VOLTAGE-GATED CHANNEL PROTEIN SHAB"/>
    <property type="match status" value="1"/>
</dbReference>
<dbReference type="InterPro" id="IPR005821">
    <property type="entry name" value="Ion_trans_dom"/>
</dbReference>
<keyword evidence="11" id="KW-0407">Ion channel</keyword>
<keyword evidence="2" id="KW-0813">Transport</keyword>
<evidence type="ECO:0000256" key="5">
    <source>
        <dbReference type="ARBA" id="ARBA00022826"/>
    </source>
</evidence>
<feature type="domain" description="Ion transport" evidence="13">
    <location>
        <begin position="28"/>
        <end position="241"/>
    </location>
</feature>
<feature type="transmembrane region" description="Helical" evidence="12">
    <location>
        <begin position="62"/>
        <end position="80"/>
    </location>
</feature>
<keyword evidence="10 12" id="KW-0472">Membrane</keyword>
<evidence type="ECO:0000259" key="13">
    <source>
        <dbReference type="Pfam" id="PF00520"/>
    </source>
</evidence>
<keyword evidence="9" id="KW-0406">Ion transport</keyword>
<dbReference type="Proteomes" id="UP000236000">
    <property type="component" value="Unassembled WGS sequence"/>
</dbReference>
<keyword evidence="6" id="KW-0851">Voltage-gated channel</keyword>
<dbReference type="GO" id="GO:0008076">
    <property type="term" value="C:voltage-gated potassium channel complex"/>
    <property type="evidence" value="ECO:0007669"/>
    <property type="project" value="InterPro"/>
</dbReference>
<sequence length="268" mass="30576">MESRPSFLIPAMPLITRTKQGAANFGPWENVVRVLILVWFMLYTLNAIPDVHPLVGRIAAKVNYWISYFFVFEYILRVLCAKPRKAYIFSGMGILDFIVCVPFLGMFFGLDWQILYSLRIVRVLAIFKLARFNETAASFKKAFYLIRDEFFLFFSVILFMLYVTSLGIYIAEHEAQPEKFRSFFDALWFAVETLSTVGYGDLVPITPMGRIFTGVIMFIAVSIIAISTGLITSAFSRVWQQENVFAHRRKRSADKTAADAGGEEGEAK</sequence>
<dbReference type="InterPro" id="IPR028325">
    <property type="entry name" value="VG_K_chnl"/>
</dbReference>
<evidence type="ECO:0000256" key="4">
    <source>
        <dbReference type="ARBA" id="ARBA00022692"/>
    </source>
</evidence>
<evidence type="ECO:0000256" key="2">
    <source>
        <dbReference type="ARBA" id="ARBA00022448"/>
    </source>
</evidence>
<evidence type="ECO:0000256" key="12">
    <source>
        <dbReference type="SAM" id="Phobius"/>
    </source>
</evidence>
<keyword evidence="4 12" id="KW-0812">Transmembrane</keyword>
<feature type="transmembrane region" description="Helical" evidence="12">
    <location>
        <begin position="211"/>
        <end position="231"/>
    </location>
</feature>
<evidence type="ECO:0000313" key="14">
    <source>
        <dbReference type="EMBL" id="PNC20862.1"/>
    </source>
</evidence>
<keyword evidence="7" id="KW-0630">Potassium</keyword>
<keyword evidence="5" id="KW-0631">Potassium channel</keyword>
<dbReference type="SUPFAM" id="SSF81324">
    <property type="entry name" value="Voltage-gated potassium channels"/>
    <property type="match status" value="1"/>
</dbReference>
<evidence type="ECO:0000313" key="15">
    <source>
        <dbReference type="Proteomes" id="UP000236000"/>
    </source>
</evidence>
<feature type="transmembrane region" description="Helical" evidence="12">
    <location>
        <begin position="87"/>
        <end position="108"/>
    </location>
</feature>
<accession>A0A2N8HHB6</accession>
<evidence type="ECO:0000256" key="7">
    <source>
        <dbReference type="ARBA" id="ARBA00022958"/>
    </source>
</evidence>
<gene>
    <name evidence="14" type="ORF">CXU22_00140</name>
</gene>
<feature type="transmembrane region" description="Helical" evidence="12">
    <location>
        <begin position="21"/>
        <end position="42"/>
    </location>
</feature>
<keyword evidence="3" id="KW-0633">Potassium transport</keyword>
<evidence type="ECO:0000256" key="6">
    <source>
        <dbReference type="ARBA" id="ARBA00022882"/>
    </source>
</evidence>
<evidence type="ECO:0000256" key="8">
    <source>
        <dbReference type="ARBA" id="ARBA00022989"/>
    </source>
</evidence>
<keyword evidence="8 12" id="KW-1133">Transmembrane helix</keyword>
<dbReference type="PRINTS" id="PR00169">
    <property type="entry name" value="KCHANNEL"/>
</dbReference>
<protein>
    <submittedName>
        <fullName evidence="14">Ion transporter</fullName>
    </submittedName>
</protein>
<evidence type="ECO:0000256" key="3">
    <source>
        <dbReference type="ARBA" id="ARBA00022538"/>
    </source>
</evidence>
<evidence type="ECO:0000256" key="11">
    <source>
        <dbReference type="ARBA" id="ARBA00023303"/>
    </source>
</evidence>
<dbReference type="Pfam" id="PF00520">
    <property type="entry name" value="Ion_trans"/>
    <property type="match status" value="1"/>
</dbReference>
<dbReference type="GO" id="GO:0005249">
    <property type="term" value="F:voltage-gated potassium channel activity"/>
    <property type="evidence" value="ECO:0007669"/>
    <property type="project" value="InterPro"/>
</dbReference>
<comment type="caution">
    <text evidence="14">The sequence shown here is derived from an EMBL/GenBank/DDBJ whole genome shotgun (WGS) entry which is preliminary data.</text>
</comment>
<evidence type="ECO:0000256" key="1">
    <source>
        <dbReference type="ARBA" id="ARBA00004141"/>
    </source>
</evidence>
<feature type="transmembrane region" description="Helical" evidence="12">
    <location>
        <begin position="150"/>
        <end position="171"/>
    </location>
</feature>
<dbReference type="Gene3D" id="1.20.120.350">
    <property type="entry name" value="Voltage-gated potassium channels. Chain C"/>
    <property type="match status" value="1"/>
</dbReference>
<dbReference type="PANTHER" id="PTHR11537">
    <property type="entry name" value="VOLTAGE-GATED POTASSIUM CHANNEL"/>
    <property type="match status" value="1"/>
</dbReference>
<dbReference type="GO" id="GO:0001508">
    <property type="term" value="P:action potential"/>
    <property type="evidence" value="ECO:0007669"/>
    <property type="project" value="TreeGrafter"/>
</dbReference>
<dbReference type="EMBL" id="PJKA01000001">
    <property type="protein sequence ID" value="PNC20862.1"/>
    <property type="molecule type" value="Genomic_DNA"/>
</dbReference>
<proteinExistence type="predicted"/>
<dbReference type="AlphaFoldDB" id="A0A2N8HHB6"/>
<dbReference type="InterPro" id="IPR027359">
    <property type="entry name" value="Volt_channel_dom_sf"/>
</dbReference>
<evidence type="ECO:0000256" key="10">
    <source>
        <dbReference type="ARBA" id="ARBA00023136"/>
    </source>
</evidence>
<name>A0A2N8HHB6_9BACT</name>
<evidence type="ECO:0000256" key="9">
    <source>
        <dbReference type="ARBA" id="ARBA00023065"/>
    </source>
</evidence>